<proteinExistence type="predicted"/>
<sequence>MTSFERQAGNTYGADKEPKFNTLSYTWGRWQGRSGPALPVQNITWTIPSVSPQCFTVELFMDAIRTTAADLEYSWLDVACIDQDDRGAKMAEIGKQAGIFEKAEDSYVWLHAMSKSVVEEVTSTLMRCAARLGGEQTKSHPLLLDILINWDDRSVSDYMEPPLPLCLSDESWAAPVRTSIQCILDDPWFTSLWTLQESTIAAHSWLLCREGQKLEREGGIDCSLPMLNNDLGDILHHIEMAFKDSEFIDCASTRLLDDLRYVCNMVERFGLSAYEYAILLYNSTSYRVCRESLDRIYGIIQVFNLKLCEPRDPSGTYTLPDLELEFASELNKKSPIWAQLFRHTKRSNPAQTWMITQFCELPPALRFDVTFPRSECTYVFNAHGQVHFCGRACSLYAINQQWMTAASSPPPRSDSWGWGSVHMIVLDESEYSSVHVAEQLQEPAHIDSPNHTAIVKILLDLEHENIGVFVLGKLLQPDSDSNQGVH</sequence>
<dbReference type="AlphaFoldDB" id="A0AAJ0LXT1"/>
<reference evidence="2" key="1">
    <citation type="submission" date="2023-04" db="EMBL/GenBank/DDBJ databases">
        <title>Black Yeasts Isolated from many extreme environments.</title>
        <authorList>
            <person name="Coleine C."/>
            <person name="Stajich J.E."/>
            <person name="Selbmann L."/>
        </authorList>
    </citation>
    <scope>NUCLEOTIDE SEQUENCE</scope>
    <source>
        <strain evidence="2">CCFEE 5312</strain>
    </source>
</reference>
<feature type="domain" description="Heterokaryon incompatibility" evidence="1">
    <location>
        <begin position="20"/>
        <end position="197"/>
    </location>
</feature>
<dbReference type="InterPro" id="IPR052895">
    <property type="entry name" value="HetReg/Transcr_Mod"/>
</dbReference>
<evidence type="ECO:0000313" key="3">
    <source>
        <dbReference type="Proteomes" id="UP001271007"/>
    </source>
</evidence>
<organism evidence="2 3">
    <name type="scientific">Extremus antarcticus</name>
    <dbReference type="NCBI Taxonomy" id="702011"/>
    <lineage>
        <taxon>Eukaryota</taxon>
        <taxon>Fungi</taxon>
        <taxon>Dikarya</taxon>
        <taxon>Ascomycota</taxon>
        <taxon>Pezizomycotina</taxon>
        <taxon>Dothideomycetes</taxon>
        <taxon>Dothideomycetidae</taxon>
        <taxon>Mycosphaerellales</taxon>
        <taxon>Extremaceae</taxon>
        <taxon>Extremus</taxon>
    </lineage>
</organism>
<comment type="caution">
    <text evidence="2">The sequence shown here is derived from an EMBL/GenBank/DDBJ whole genome shotgun (WGS) entry which is preliminary data.</text>
</comment>
<dbReference type="EMBL" id="JAWDJX010000001">
    <property type="protein sequence ID" value="KAK3059249.1"/>
    <property type="molecule type" value="Genomic_DNA"/>
</dbReference>
<gene>
    <name evidence="2" type="ORF">LTR09_000815</name>
</gene>
<evidence type="ECO:0000313" key="2">
    <source>
        <dbReference type="EMBL" id="KAK3059249.1"/>
    </source>
</evidence>
<protein>
    <recommendedName>
        <fullName evidence="1">Heterokaryon incompatibility domain-containing protein</fullName>
    </recommendedName>
</protein>
<dbReference type="Pfam" id="PF06985">
    <property type="entry name" value="HET"/>
    <property type="match status" value="1"/>
</dbReference>
<evidence type="ECO:0000259" key="1">
    <source>
        <dbReference type="Pfam" id="PF06985"/>
    </source>
</evidence>
<dbReference type="Proteomes" id="UP001271007">
    <property type="component" value="Unassembled WGS sequence"/>
</dbReference>
<dbReference type="InterPro" id="IPR010730">
    <property type="entry name" value="HET"/>
</dbReference>
<dbReference type="PANTHER" id="PTHR24148:SF64">
    <property type="entry name" value="HETEROKARYON INCOMPATIBILITY DOMAIN-CONTAINING PROTEIN"/>
    <property type="match status" value="1"/>
</dbReference>
<keyword evidence="3" id="KW-1185">Reference proteome</keyword>
<dbReference type="PANTHER" id="PTHR24148">
    <property type="entry name" value="ANKYRIN REPEAT DOMAIN-CONTAINING PROTEIN 39 HOMOLOG-RELATED"/>
    <property type="match status" value="1"/>
</dbReference>
<name>A0AAJ0LXT1_9PEZI</name>
<accession>A0AAJ0LXT1</accession>